<feature type="non-terminal residue" evidence="1">
    <location>
        <position position="1"/>
    </location>
</feature>
<dbReference type="EMBL" id="LXQA010124565">
    <property type="protein sequence ID" value="MCI21379.1"/>
    <property type="molecule type" value="Genomic_DNA"/>
</dbReference>
<dbReference type="Proteomes" id="UP000265520">
    <property type="component" value="Unassembled WGS sequence"/>
</dbReference>
<comment type="caution">
    <text evidence="1">The sequence shown here is derived from an EMBL/GenBank/DDBJ whole genome shotgun (WGS) entry which is preliminary data.</text>
</comment>
<sequence>AKLAEVTQERDALLVTVKGLEDRVCALEDKLKEIEGGGVDEVITEEERAVDRAGVYAGLSRAMLVSKIFELNDTMLETASSQFHNAVAQIRALNAGMELNIEGLDEEKKVRDGQVVPPQDEEI</sequence>
<evidence type="ECO:0000313" key="1">
    <source>
        <dbReference type="EMBL" id="MCI21379.1"/>
    </source>
</evidence>
<dbReference type="AlphaFoldDB" id="A0A392QBX0"/>
<name>A0A392QBX0_9FABA</name>
<organism evidence="1 2">
    <name type="scientific">Trifolium medium</name>
    <dbReference type="NCBI Taxonomy" id="97028"/>
    <lineage>
        <taxon>Eukaryota</taxon>
        <taxon>Viridiplantae</taxon>
        <taxon>Streptophyta</taxon>
        <taxon>Embryophyta</taxon>
        <taxon>Tracheophyta</taxon>
        <taxon>Spermatophyta</taxon>
        <taxon>Magnoliopsida</taxon>
        <taxon>eudicotyledons</taxon>
        <taxon>Gunneridae</taxon>
        <taxon>Pentapetalae</taxon>
        <taxon>rosids</taxon>
        <taxon>fabids</taxon>
        <taxon>Fabales</taxon>
        <taxon>Fabaceae</taxon>
        <taxon>Papilionoideae</taxon>
        <taxon>50 kb inversion clade</taxon>
        <taxon>NPAAA clade</taxon>
        <taxon>Hologalegina</taxon>
        <taxon>IRL clade</taxon>
        <taxon>Trifolieae</taxon>
        <taxon>Trifolium</taxon>
    </lineage>
</organism>
<reference evidence="1 2" key="1">
    <citation type="journal article" date="2018" name="Front. Plant Sci.">
        <title>Red Clover (Trifolium pratense) and Zigzag Clover (T. medium) - A Picture of Genomic Similarities and Differences.</title>
        <authorList>
            <person name="Dluhosova J."/>
            <person name="Istvanek J."/>
            <person name="Nedelnik J."/>
            <person name="Repkova J."/>
        </authorList>
    </citation>
    <scope>NUCLEOTIDE SEQUENCE [LARGE SCALE GENOMIC DNA]</scope>
    <source>
        <strain evidence="2">cv. 10/8</strain>
        <tissue evidence="1">Leaf</tissue>
    </source>
</reference>
<proteinExistence type="predicted"/>
<accession>A0A392QBX0</accession>
<protein>
    <submittedName>
        <fullName evidence="1">Uncharacterized protein</fullName>
    </submittedName>
</protein>
<keyword evidence="2" id="KW-1185">Reference proteome</keyword>
<evidence type="ECO:0000313" key="2">
    <source>
        <dbReference type="Proteomes" id="UP000265520"/>
    </source>
</evidence>